<proteinExistence type="predicted"/>
<evidence type="ECO:0000313" key="2">
    <source>
        <dbReference type="Proteomes" id="UP000828251"/>
    </source>
</evidence>
<dbReference type="AlphaFoldDB" id="A0A9D3V1I2"/>
<gene>
    <name evidence="1" type="ORF">J1N35_030731</name>
</gene>
<dbReference type="EMBL" id="JAIQCV010000009">
    <property type="protein sequence ID" value="KAH1065744.1"/>
    <property type="molecule type" value="Genomic_DNA"/>
</dbReference>
<sequence>MENKFFVCVYFNGEILTTSVGCIFEYRKQVAIRFNRNISFDDMKEKISEKIYRRCERKISKLFYKFPVSMDPIKFTEMELVEDQDVETMVALYCQSNQNEPIHLFAELAVVESTEDPTPLGEEDGPQESCMAVPMSYVGSQSTTHGIDIDINAAP</sequence>
<dbReference type="Proteomes" id="UP000828251">
    <property type="component" value="Unassembled WGS sequence"/>
</dbReference>
<protein>
    <submittedName>
        <fullName evidence="1">Uncharacterized protein</fullName>
    </submittedName>
</protein>
<keyword evidence="2" id="KW-1185">Reference proteome</keyword>
<name>A0A9D3V1I2_9ROSI</name>
<accession>A0A9D3V1I2</accession>
<evidence type="ECO:0000313" key="1">
    <source>
        <dbReference type="EMBL" id="KAH1065744.1"/>
    </source>
</evidence>
<dbReference type="OrthoDB" id="10432850at2759"/>
<reference evidence="1 2" key="1">
    <citation type="journal article" date="2021" name="Plant Biotechnol. J.">
        <title>Multi-omics assisted identification of the key and species-specific regulatory components of drought-tolerant mechanisms in Gossypium stocksii.</title>
        <authorList>
            <person name="Yu D."/>
            <person name="Ke L."/>
            <person name="Zhang D."/>
            <person name="Wu Y."/>
            <person name="Sun Y."/>
            <person name="Mei J."/>
            <person name="Sun J."/>
            <person name="Sun Y."/>
        </authorList>
    </citation>
    <scope>NUCLEOTIDE SEQUENCE [LARGE SCALE GENOMIC DNA]</scope>
    <source>
        <strain evidence="2">cv. E1</strain>
        <tissue evidence="1">Leaf</tissue>
    </source>
</reference>
<organism evidence="1 2">
    <name type="scientific">Gossypium stocksii</name>
    <dbReference type="NCBI Taxonomy" id="47602"/>
    <lineage>
        <taxon>Eukaryota</taxon>
        <taxon>Viridiplantae</taxon>
        <taxon>Streptophyta</taxon>
        <taxon>Embryophyta</taxon>
        <taxon>Tracheophyta</taxon>
        <taxon>Spermatophyta</taxon>
        <taxon>Magnoliopsida</taxon>
        <taxon>eudicotyledons</taxon>
        <taxon>Gunneridae</taxon>
        <taxon>Pentapetalae</taxon>
        <taxon>rosids</taxon>
        <taxon>malvids</taxon>
        <taxon>Malvales</taxon>
        <taxon>Malvaceae</taxon>
        <taxon>Malvoideae</taxon>
        <taxon>Gossypium</taxon>
    </lineage>
</organism>
<comment type="caution">
    <text evidence="1">The sequence shown here is derived from an EMBL/GenBank/DDBJ whole genome shotgun (WGS) entry which is preliminary data.</text>
</comment>